<sequence length="463" mass="51133">MSPKKFIVEVEPAVEAKDGCPSMGPVYRSVFAKDGFPPPVDGLESCWDIFRLSVEKYPNNPMLGTREFVNGKYGSYAWLTYKQVYDKVIRIGNAIRACGVEPKGRCGIYGANCAEWVMSMEACNAHGLYCVPLYDTLGADAIEFIICHAEVTIAFAEEKKIPELLKVIPKAGEHLKTIVSFGNVTPEQREHVEKFGLAIHSWDEFLSLGDDKNFDLPLKKKSDICTIMYTSGTTGDPKGVLLSNNCMDVKLLIEDIGELKPTIFCAVPRVLDRIYSGLQQKISAGGTEHSKASPLSDKIVFSKVKEGLGGRVRIILSGGAPLAPHVEAYLKVVTCSHVLQGYGDIGEWQPDGSMKIIDRKKNIFKLSQGEYVAVENLENVYGLVPDVDAVWIYGNSFESCLVGVVNPNKQAIEHYAETHNISGDFDTLCENSNVKEYILGELNRIGKEKKNITPMLLYICSDP</sequence>
<gene>
    <name evidence="4" type="ORF">M8C21_005630</name>
</gene>
<dbReference type="GO" id="GO:0004467">
    <property type="term" value="F:long-chain fatty acid-CoA ligase activity"/>
    <property type="evidence" value="ECO:0007669"/>
    <property type="project" value="UniProtKB-ARBA"/>
</dbReference>
<dbReference type="InterPro" id="IPR042099">
    <property type="entry name" value="ANL_N_sf"/>
</dbReference>
<dbReference type="AlphaFoldDB" id="A0AAD5CD00"/>
<keyword evidence="5" id="KW-1185">Reference proteome</keyword>
<dbReference type="PANTHER" id="PTHR43272:SF77">
    <property type="entry name" value="AMP-DEPENDENT SYNTHETASE_LIGASE, ZINC FINGER, CCHC-TYPE-RELATED"/>
    <property type="match status" value="1"/>
</dbReference>
<name>A0AAD5CD00_AMBAR</name>
<dbReference type="SUPFAM" id="SSF56801">
    <property type="entry name" value="Acetyl-CoA synthetase-like"/>
    <property type="match status" value="1"/>
</dbReference>
<dbReference type="Proteomes" id="UP001206925">
    <property type="component" value="Unassembled WGS sequence"/>
</dbReference>
<feature type="domain" description="AMP-dependent synthetase/ligase" evidence="3">
    <location>
        <begin position="247"/>
        <end position="343"/>
    </location>
</feature>
<dbReference type="InterPro" id="IPR020845">
    <property type="entry name" value="AMP-binding_CS"/>
</dbReference>
<organism evidence="4 5">
    <name type="scientific">Ambrosia artemisiifolia</name>
    <name type="common">Common ragweed</name>
    <dbReference type="NCBI Taxonomy" id="4212"/>
    <lineage>
        <taxon>Eukaryota</taxon>
        <taxon>Viridiplantae</taxon>
        <taxon>Streptophyta</taxon>
        <taxon>Embryophyta</taxon>
        <taxon>Tracheophyta</taxon>
        <taxon>Spermatophyta</taxon>
        <taxon>Magnoliopsida</taxon>
        <taxon>eudicotyledons</taxon>
        <taxon>Gunneridae</taxon>
        <taxon>Pentapetalae</taxon>
        <taxon>asterids</taxon>
        <taxon>campanulids</taxon>
        <taxon>Asterales</taxon>
        <taxon>Asteraceae</taxon>
        <taxon>Asteroideae</taxon>
        <taxon>Heliantheae alliance</taxon>
        <taxon>Heliantheae</taxon>
        <taxon>Ambrosia</taxon>
    </lineage>
</organism>
<protein>
    <recommendedName>
        <fullName evidence="3">AMP-dependent synthetase/ligase domain-containing protein</fullName>
    </recommendedName>
</protein>
<keyword evidence="2" id="KW-0587">Phenylpropanoid metabolism</keyword>
<evidence type="ECO:0000259" key="3">
    <source>
        <dbReference type="Pfam" id="PF00501"/>
    </source>
</evidence>
<dbReference type="InterPro" id="IPR000873">
    <property type="entry name" value="AMP-dep_synth/lig_dom"/>
</dbReference>
<dbReference type="GO" id="GO:0009698">
    <property type="term" value="P:phenylpropanoid metabolic process"/>
    <property type="evidence" value="ECO:0007669"/>
    <property type="project" value="UniProtKB-KW"/>
</dbReference>
<dbReference type="PROSITE" id="PS00455">
    <property type="entry name" value="AMP_BINDING"/>
    <property type="match status" value="1"/>
</dbReference>
<evidence type="ECO:0000313" key="4">
    <source>
        <dbReference type="EMBL" id="KAI7739208.1"/>
    </source>
</evidence>
<evidence type="ECO:0000313" key="5">
    <source>
        <dbReference type="Proteomes" id="UP001206925"/>
    </source>
</evidence>
<reference evidence="4" key="1">
    <citation type="submission" date="2022-06" db="EMBL/GenBank/DDBJ databases">
        <title>Uncovering the hologenomic basis of an extraordinary plant invasion.</title>
        <authorList>
            <person name="Bieker V.C."/>
            <person name="Martin M.D."/>
            <person name="Gilbert T."/>
            <person name="Hodgins K."/>
            <person name="Battlay P."/>
            <person name="Petersen B."/>
            <person name="Wilson J."/>
        </authorList>
    </citation>
    <scope>NUCLEOTIDE SEQUENCE</scope>
    <source>
        <strain evidence="4">AA19_3_7</strain>
        <tissue evidence="4">Leaf</tissue>
    </source>
</reference>
<accession>A0AAD5CD00</accession>
<feature type="domain" description="AMP-dependent synthetase/ligase" evidence="3">
    <location>
        <begin position="53"/>
        <end position="244"/>
    </location>
</feature>
<dbReference type="GO" id="GO:0005783">
    <property type="term" value="C:endoplasmic reticulum"/>
    <property type="evidence" value="ECO:0007669"/>
    <property type="project" value="TreeGrafter"/>
</dbReference>
<evidence type="ECO:0000256" key="1">
    <source>
        <dbReference type="ARBA" id="ARBA00004930"/>
    </source>
</evidence>
<dbReference type="PANTHER" id="PTHR43272">
    <property type="entry name" value="LONG-CHAIN-FATTY-ACID--COA LIGASE"/>
    <property type="match status" value="1"/>
</dbReference>
<proteinExistence type="predicted"/>
<evidence type="ECO:0000256" key="2">
    <source>
        <dbReference type="ARBA" id="ARBA00023051"/>
    </source>
</evidence>
<dbReference type="Gene3D" id="3.40.50.12780">
    <property type="entry name" value="N-terminal domain of ligase-like"/>
    <property type="match status" value="2"/>
</dbReference>
<dbReference type="EMBL" id="JAMZMK010008659">
    <property type="protein sequence ID" value="KAI7739208.1"/>
    <property type="molecule type" value="Genomic_DNA"/>
</dbReference>
<comment type="caution">
    <text evidence="4">The sequence shown here is derived from an EMBL/GenBank/DDBJ whole genome shotgun (WGS) entry which is preliminary data.</text>
</comment>
<comment type="pathway">
    <text evidence="1">Phytoalexin biosynthesis; 3,4',5-trihydroxystilbene biosynthesis; 3,4',5-trihydroxystilbene from trans-4-coumarate: step 1/2.</text>
</comment>
<dbReference type="GO" id="GO:0016020">
    <property type="term" value="C:membrane"/>
    <property type="evidence" value="ECO:0007669"/>
    <property type="project" value="TreeGrafter"/>
</dbReference>
<dbReference type="Pfam" id="PF00501">
    <property type="entry name" value="AMP-binding"/>
    <property type="match status" value="2"/>
</dbReference>